<sequence>MVQRDNLLPVAFGGVLISLVMMLAMPFNLLVVGALATFLLGILGSFYSGDAMAKVKSTVASTEIFADQIP</sequence>
<evidence type="ECO:0000313" key="2">
    <source>
        <dbReference type="EMBL" id="KAK8140844.1"/>
    </source>
</evidence>
<reference evidence="2 3" key="1">
    <citation type="submission" date="2020-02" db="EMBL/GenBank/DDBJ databases">
        <title>Comparative genomics of the hypocrealean fungal genus Beauvera.</title>
        <authorList>
            <person name="Showalter D.N."/>
            <person name="Bushley K.E."/>
            <person name="Rehner S.A."/>
        </authorList>
    </citation>
    <scope>NUCLEOTIDE SEQUENCE [LARGE SCALE GENOMIC DNA]</scope>
    <source>
        <strain evidence="2 3">ARSEF4384</strain>
    </source>
</reference>
<keyword evidence="3" id="KW-1185">Reference proteome</keyword>
<feature type="non-terminal residue" evidence="2">
    <location>
        <position position="70"/>
    </location>
</feature>
<comment type="caution">
    <text evidence="2">The sequence shown here is derived from an EMBL/GenBank/DDBJ whole genome shotgun (WGS) entry which is preliminary data.</text>
</comment>
<keyword evidence="1" id="KW-0472">Membrane</keyword>
<dbReference type="AlphaFoldDB" id="A0AAW0RFA8"/>
<feature type="transmembrane region" description="Helical" evidence="1">
    <location>
        <begin position="30"/>
        <end position="47"/>
    </location>
</feature>
<evidence type="ECO:0000313" key="3">
    <source>
        <dbReference type="Proteomes" id="UP001397290"/>
    </source>
</evidence>
<dbReference type="EMBL" id="JAAHCF010001486">
    <property type="protein sequence ID" value="KAK8140844.1"/>
    <property type="molecule type" value="Genomic_DNA"/>
</dbReference>
<accession>A0AAW0RFA8</accession>
<protein>
    <submittedName>
        <fullName evidence="2">Uncharacterized protein</fullName>
    </submittedName>
</protein>
<gene>
    <name evidence="2" type="ORF">G3M48_001644</name>
</gene>
<dbReference type="Proteomes" id="UP001397290">
    <property type="component" value="Unassembled WGS sequence"/>
</dbReference>
<evidence type="ECO:0000256" key="1">
    <source>
        <dbReference type="SAM" id="Phobius"/>
    </source>
</evidence>
<organism evidence="2 3">
    <name type="scientific">Beauveria asiatica</name>
    <dbReference type="NCBI Taxonomy" id="1069075"/>
    <lineage>
        <taxon>Eukaryota</taxon>
        <taxon>Fungi</taxon>
        <taxon>Dikarya</taxon>
        <taxon>Ascomycota</taxon>
        <taxon>Pezizomycotina</taxon>
        <taxon>Sordariomycetes</taxon>
        <taxon>Hypocreomycetidae</taxon>
        <taxon>Hypocreales</taxon>
        <taxon>Cordycipitaceae</taxon>
        <taxon>Beauveria</taxon>
    </lineage>
</organism>
<keyword evidence="1" id="KW-1133">Transmembrane helix</keyword>
<proteinExistence type="predicted"/>
<keyword evidence="1" id="KW-0812">Transmembrane</keyword>
<feature type="transmembrane region" description="Helical" evidence="1">
    <location>
        <begin position="7"/>
        <end position="24"/>
    </location>
</feature>
<name>A0AAW0RFA8_9HYPO</name>